<proteinExistence type="predicted"/>
<protein>
    <submittedName>
        <fullName evidence="2">Uncharacterized protein</fullName>
    </submittedName>
</protein>
<feature type="compositionally biased region" description="Polar residues" evidence="1">
    <location>
        <begin position="378"/>
        <end position="394"/>
    </location>
</feature>
<gene>
    <name evidence="2" type="ORF">M9Y10_020273</name>
</gene>
<sequence length="428" mass="49845">MYFSFNIGLSGYRDFDEIIQAHDRVYSDDPKIAQLGCEQIFSWLAKNFKNPFFEITAIIRSNLLQDSRNLLTNTKLNQFYINIKRFCSRTISEFPSNNKYYKTYLQYSCDDEYKSPPKDELLEFANYLFKYLDENFWIPKIKIHQQCVENALESISKYFEDEKSFDLSISYFLLYFTPILAKEFCKDWKDKVDENELIFGFTRSQLIKKIPKFIANAKTFADDFFADSFAFEFSDYLIIGSVWASQVLDLLFENDICDIKVISNYILCAPQQNETIINFLKKHNVINDEQVGSFWYGTPMGMTPYEYCSNIDSNSLLEVDNHLVGFLSESRDYNSNNKKRSQNKYIRKDSSSSNGDNKSSNNNNSDKNNPTSTKSSHNNDNTNEQTKPNSNVAKNQDEVSKVQTQVKPPVPKIEKPTKKLLVVTKDKK</sequence>
<feature type="compositionally biased region" description="Low complexity" evidence="1">
    <location>
        <begin position="351"/>
        <end position="376"/>
    </location>
</feature>
<reference evidence="2 3" key="1">
    <citation type="submission" date="2024-04" db="EMBL/GenBank/DDBJ databases">
        <title>Tritrichomonas musculus Genome.</title>
        <authorList>
            <person name="Alves-Ferreira E."/>
            <person name="Grigg M."/>
            <person name="Lorenzi H."/>
            <person name="Galac M."/>
        </authorList>
    </citation>
    <scope>NUCLEOTIDE SEQUENCE [LARGE SCALE GENOMIC DNA]</scope>
    <source>
        <strain evidence="2 3">EAF2021</strain>
    </source>
</reference>
<organism evidence="2 3">
    <name type="scientific">Tritrichomonas musculus</name>
    <dbReference type="NCBI Taxonomy" id="1915356"/>
    <lineage>
        <taxon>Eukaryota</taxon>
        <taxon>Metamonada</taxon>
        <taxon>Parabasalia</taxon>
        <taxon>Tritrichomonadida</taxon>
        <taxon>Tritrichomonadidae</taxon>
        <taxon>Tritrichomonas</taxon>
    </lineage>
</organism>
<evidence type="ECO:0000313" key="2">
    <source>
        <dbReference type="EMBL" id="KAK8846267.1"/>
    </source>
</evidence>
<feature type="region of interest" description="Disordered" evidence="1">
    <location>
        <begin position="332"/>
        <end position="428"/>
    </location>
</feature>
<evidence type="ECO:0000256" key="1">
    <source>
        <dbReference type="SAM" id="MobiDB-lite"/>
    </source>
</evidence>
<evidence type="ECO:0000313" key="3">
    <source>
        <dbReference type="Proteomes" id="UP001470230"/>
    </source>
</evidence>
<name>A0ABR2HFP8_9EUKA</name>
<keyword evidence="3" id="KW-1185">Reference proteome</keyword>
<comment type="caution">
    <text evidence="2">The sequence shown here is derived from an EMBL/GenBank/DDBJ whole genome shotgun (WGS) entry which is preliminary data.</text>
</comment>
<dbReference type="EMBL" id="JAPFFF010000029">
    <property type="protein sequence ID" value="KAK8846267.1"/>
    <property type="molecule type" value="Genomic_DNA"/>
</dbReference>
<dbReference type="Proteomes" id="UP001470230">
    <property type="component" value="Unassembled WGS sequence"/>
</dbReference>
<accession>A0ABR2HFP8</accession>
<feature type="compositionally biased region" description="Low complexity" evidence="1">
    <location>
        <begin position="419"/>
        <end position="428"/>
    </location>
</feature>